<proteinExistence type="predicted"/>
<gene>
    <name evidence="3" type="ORF">JDV02_009891</name>
</gene>
<feature type="transmembrane region" description="Helical" evidence="2">
    <location>
        <begin position="166"/>
        <end position="186"/>
    </location>
</feature>
<dbReference type="KEGG" id="ptkz:JDV02_009891"/>
<accession>A0A9Q8QRT3</accession>
<keyword evidence="4" id="KW-1185">Reference proteome</keyword>
<feature type="region of interest" description="Disordered" evidence="1">
    <location>
        <begin position="48"/>
        <end position="86"/>
    </location>
</feature>
<dbReference type="RefSeq" id="XP_047847597.1">
    <property type="nucleotide sequence ID" value="XM_047991585.1"/>
</dbReference>
<feature type="compositionally biased region" description="Low complexity" evidence="1">
    <location>
        <begin position="73"/>
        <end position="85"/>
    </location>
</feature>
<dbReference type="Pfam" id="PF14234">
    <property type="entry name" value="DUF4336"/>
    <property type="match status" value="1"/>
</dbReference>
<dbReference type="Proteomes" id="UP000829364">
    <property type="component" value="Chromosome 10"/>
</dbReference>
<reference evidence="3" key="1">
    <citation type="submission" date="2021-11" db="EMBL/GenBank/DDBJ databases">
        <title>Purpureocillium_takamizusanense_genome.</title>
        <authorList>
            <person name="Nguyen N.-H."/>
        </authorList>
    </citation>
    <scope>NUCLEOTIDE SEQUENCE</scope>
    <source>
        <strain evidence="3">PT3</strain>
    </source>
</reference>
<keyword evidence="2" id="KW-0472">Membrane</keyword>
<dbReference type="SUPFAM" id="SSF56281">
    <property type="entry name" value="Metallo-hydrolase/oxidoreductase"/>
    <property type="match status" value="1"/>
</dbReference>
<feature type="region of interest" description="Disordered" evidence="1">
    <location>
        <begin position="129"/>
        <end position="162"/>
    </location>
</feature>
<dbReference type="PANTHER" id="PTHR33835">
    <property type="entry name" value="YALI0C07656P"/>
    <property type="match status" value="1"/>
</dbReference>
<evidence type="ECO:0000256" key="2">
    <source>
        <dbReference type="SAM" id="Phobius"/>
    </source>
</evidence>
<evidence type="ECO:0000313" key="4">
    <source>
        <dbReference type="Proteomes" id="UP000829364"/>
    </source>
</evidence>
<feature type="compositionally biased region" description="Gly residues" evidence="1">
    <location>
        <begin position="50"/>
        <end position="63"/>
    </location>
</feature>
<dbReference type="InterPro" id="IPR036866">
    <property type="entry name" value="RibonucZ/Hydroxyglut_hydro"/>
</dbReference>
<evidence type="ECO:0008006" key="5">
    <source>
        <dbReference type="Google" id="ProtNLM"/>
    </source>
</evidence>
<dbReference type="EMBL" id="CP086363">
    <property type="protein sequence ID" value="UNI24116.1"/>
    <property type="molecule type" value="Genomic_DNA"/>
</dbReference>
<organism evidence="3 4">
    <name type="scientific">Purpureocillium takamizusanense</name>
    <dbReference type="NCBI Taxonomy" id="2060973"/>
    <lineage>
        <taxon>Eukaryota</taxon>
        <taxon>Fungi</taxon>
        <taxon>Dikarya</taxon>
        <taxon>Ascomycota</taxon>
        <taxon>Pezizomycotina</taxon>
        <taxon>Sordariomycetes</taxon>
        <taxon>Hypocreomycetidae</taxon>
        <taxon>Hypocreales</taxon>
        <taxon>Ophiocordycipitaceae</taxon>
        <taxon>Purpureocillium</taxon>
    </lineage>
</organism>
<protein>
    <recommendedName>
        <fullName evidence="5">Nuclear protein Qri2/Nse4</fullName>
    </recommendedName>
</protein>
<dbReference type="OrthoDB" id="421671at2759"/>
<keyword evidence="2" id="KW-0812">Transmembrane</keyword>
<sequence length="472" mass="51102">MIPHTPGPRSLVTAFVMRTGPPPLRPGHWSRCRLHGCGGARGWSWATTGRRGGGGGDGGGGGIGDRRPGGERGASSSSPVSLSSSMRRRRPLLLGVPRALCVIDSAAFAINSVPAAAAAGVARQQKQLSRQLQQQQKQHRRFTLSRHFQLEPHRPSRPRRKHSSRVVVLFGVALAAAAAAATTPLVSSSTPATMSAELIPSNPADVMVIRNVTPNVATFSVPFLRFGKIKIGGRGTVVKLSSGALAVFSPTALTDDVKAKVAEMGGQVAYIVALDFEHHIFISEWSKAYPGAKLVGVEGLQEKRDKAAAAGGDAKIGTERFDVVFTKANKRETRIGADFDVDFDYEYVDGHPNLELVFLYRPDRVLVEADLLFNLPATEQYSRVPEAERNKSGGGLVERIFLGAQGKKGEEPTWVRRANWYLSKDRASLTESVKRIAAWDFDTVVPCHGDTLEGDGKEVFVNVFKWHIEGKK</sequence>
<keyword evidence="2" id="KW-1133">Transmembrane helix</keyword>
<name>A0A9Q8QRT3_9HYPO</name>
<evidence type="ECO:0000313" key="3">
    <source>
        <dbReference type="EMBL" id="UNI24116.1"/>
    </source>
</evidence>
<dbReference type="InterPro" id="IPR025638">
    <property type="entry name" value="DUF4336"/>
</dbReference>
<dbReference type="AlphaFoldDB" id="A0A9Q8QRT3"/>
<evidence type="ECO:0000256" key="1">
    <source>
        <dbReference type="SAM" id="MobiDB-lite"/>
    </source>
</evidence>
<dbReference type="PANTHER" id="PTHR33835:SF1">
    <property type="entry name" value="METALLO-BETA-LACTAMASE DOMAIN-CONTAINING PROTEIN"/>
    <property type="match status" value="1"/>
</dbReference>
<dbReference type="GeneID" id="72071836"/>